<dbReference type="SUPFAM" id="SSF48264">
    <property type="entry name" value="Cytochrome P450"/>
    <property type="match status" value="1"/>
</dbReference>
<organism evidence="7 8">
    <name type="scientific">Limnobacter thiooxidans</name>
    <dbReference type="NCBI Taxonomy" id="131080"/>
    <lineage>
        <taxon>Bacteria</taxon>
        <taxon>Pseudomonadati</taxon>
        <taxon>Pseudomonadota</taxon>
        <taxon>Betaproteobacteria</taxon>
        <taxon>Burkholderiales</taxon>
        <taxon>Burkholderiaceae</taxon>
        <taxon>Limnobacter</taxon>
    </lineage>
</organism>
<dbReference type="AlphaFoldDB" id="A0AA86JFY1"/>
<keyword evidence="3 5" id="KW-0479">Metal-binding</keyword>
<feature type="binding site" description="axial binding residue" evidence="5">
    <location>
        <position position="77"/>
    </location>
    <ligand>
        <name>heme</name>
        <dbReference type="ChEBI" id="CHEBI:30413"/>
    </ligand>
    <ligandPart>
        <name>Fe</name>
        <dbReference type="ChEBI" id="CHEBI:18248"/>
    </ligandPart>
</feature>
<evidence type="ECO:0000256" key="4">
    <source>
        <dbReference type="ARBA" id="ARBA00023004"/>
    </source>
</evidence>
<reference evidence="7 8" key="1">
    <citation type="submission" date="2023-10" db="EMBL/GenBank/DDBJ databases">
        <title>Complete Genome Sequence of Limnobacter thiooxidans CS-K2T, Isolated from freshwater lake sediments in Bavaria, Germany.</title>
        <authorList>
            <person name="Naruki M."/>
            <person name="Watanabe A."/>
            <person name="Warashina T."/>
            <person name="Morita T."/>
            <person name="Arakawa K."/>
        </authorList>
    </citation>
    <scope>NUCLEOTIDE SEQUENCE [LARGE SCALE GENOMIC DNA]</scope>
    <source>
        <strain evidence="7 8">CS-K2</strain>
    </source>
</reference>
<dbReference type="GO" id="GO:0020037">
    <property type="term" value="F:heme binding"/>
    <property type="evidence" value="ECO:0007669"/>
    <property type="project" value="InterPro"/>
</dbReference>
<dbReference type="PANTHER" id="PTHR24305:SF166">
    <property type="entry name" value="CYTOCHROME P450 12A4, MITOCHONDRIAL-RELATED"/>
    <property type="match status" value="1"/>
</dbReference>
<dbReference type="PRINTS" id="PR00465">
    <property type="entry name" value="EP450IV"/>
</dbReference>
<dbReference type="KEGG" id="lto:RGQ30_17870"/>
<evidence type="ECO:0000313" key="8">
    <source>
        <dbReference type="Proteomes" id="UP001329151"/>
    </source>
</evidence>
<keyword evidence="5 6" id="KW-0349">Heme</keyword>
<sequence length="128" mass="14748">MRLYPSAPFLIAHTTQEFEFENRKIPSNTSFFFMHDQAEKTANSNAGFNPQRWLDSGELAKAVKMLPLPFGIGQRLCPGRNLSLMELKAYLAALLCRYEWESAGEDEPNRVYKFTLEPENMPIRFKAL</sequence>
<dbReference type="EMBL" id="AP028947">
    <property type="protein sequence ID" value="BET26286.1"/>
    <property type="molecule type" value="Genomic_DNA"/>
</dbReference>
<evidence type="ECO:0000256" key="5">
    <source>
        <dbReference type="PIRSR" id="PIRSR602403-1"/>
    </source>
</evidence>
<name>A0AA86JFY1_9BURK</name>
<gene>
    <name evidence="7" type="ORF">RGQ30_17870</name>
</gene>
<keyword evidence="4 5" id="KW-0408">Iron</keyword>
<dbReference type="GO" id="GO:0005506">
    <property type="term" value="F:iron ion binding"/>
    <property type="evidence" value="ECO:0007669"/>
    <property type="project" value="InterPro"/>
</dbReference>
<proteinExistence type="inferred from homology"/>
<evidence type="ECO:0000313" key="7">
    <source>
        <dbReference type="EMBL" id="BET26286.1"/>
    </source>
</evidence>
<dbReference type="InterPro" id="IPR002403">
    <property type="entry name" value="Cyt_P450_E_grp-IV"/>
</dbReference>
<dbReference type="InterPro" id="IPR036396">
    <property type="entry name" value="Cyt_P450_sf"/>
</dbReference>
<keyword evidence="6" id="KW-0560">Oxidoreductase</keyword>
<dbReference type="InterPro" id="IPR001128">
    <property type="entry name" value="Cyt_P450"/>
</dbReference>
<evidence type="ECO:0000256" key="2">
    <source>
        <dbReference type="ARBA" id="ARBA00010617"/>
    </source>
</evidence>
<evidence type="ECO:0000256" key="3">
    <source>
        <dbReference type="ARBA" id="ARBA00022723"/>
    </source>
</evidence>
<evidence type="ECO:0000256" key="1">
    <source>
        <dbReference type="ARBA" id="ARBA00001971"/>
    </source>
</evidence>
<dbReference type="InterPro" id="IPR017972">
    <property type="entry name" value="Cyt_P450_CS"/>
</dbReference>
<keyword evidence="6" id="KW-0503">Monooxygenase</keyword>
<dbReference type="Proteomes" id="UP001329151">
    <property type="component" value="Chromosome"/>
</dbReference>
<keyword evidence="8" id="KW-1185">Reference proteome</keyword>
<evidence type="ECO:0008006" key="9">
    <source>
        <dbReference type="Google" id="ProtNLM"/>
    </source>
</evidence>
<dbReference type="PANTHER" id="PTHR24305">
    <property type="entry name" value="CYTOCHROME P450"/>
    <property type="match status" value="1"/>
</dbReference>
<protein>
    <recommendedName>
        <fullName evidence="9">Cytochrome P450</fullName>
    </recommendedName>
</protein>
<comment type="cofactor">
    <cofactor evidence="1 5">
        <name>heme</name>
        <dbReference type="ChEBI" id="CHEBI:30413"/>
    </cofactor>
</comment>
<dbReference type="Pfam" id="PF00067">
    <property type="entry name" value="p450"/>
    <property type="match status" value="1"/>
</dbReference>
<dbReference type="PROSITE" id="PS00086">
    <property type="entry name" value="CYTOCHROME_P450"/>
    <property type="match status" value="1"/>
</dbReference>
<dbReference type="Gene3D" id="1.10.630.10">
    <property type="entry name" value="Cytochrome P450"/>
    <property type="match status" value="1"/>
</dbReference>
<dbReference type="GO" id="GO:0004497">
    <property type="term" value="F:monooxygenase activity"/>
    <property type="evidence" value="ECO:0007669"/>
    <property type="project" value="UniProtKB-KW"/>
</dbReference>
<dbReference type="GO" id="GO:0016705">
    <property type="term" value="F:oxidoreductase activity, acting on paired donors, with incorporation or reduction of molecular oxygen"/>
    <property type="evidence" value="ECO:0007669"/>
    <property type="project" value="InterPro"/>
</dbReference>
<accession>A0AA86JFY1</accession>
<comment type="similarity">
    <text evidence="2 6">Belongs to the cytochrome P450 family.</text>
</comment>
<evidence type="ECO:0000256" key="6">
    <source>
        <dbReference type="RuleBase" id="RU000461"/>
    </source>
</evidence>
<dbReference type="InterPro" id="IPR050121">
    <property type="entry name" value="Cytochrome_P450_monoxygenase"/>
</dbReference>